<organism evidence="1 2">
    <name type="scientific">Candidatus Methanomarinus sp</name>
    <dbReference type="NCBI Taxonomy" id="3386244"/>
    <lineage>
        <taxon>Archaea</taxon>
        <taxon>Methanobacteriati</taxon>
        <taxon>Methanobacteriota</taxon>
        <taxon>Stenosarchaea group</taxon>
        <taxon>Methanomicrobia</taxon>
        <taxon>Methanosarcinales</taxon>
        <taxon>ANME-2 cluster</taxon>
        <taxon>Candidatus Methanocomedenaceae</taxon>
        <taxon>Candidatus Methanomarinus</taxon>
    </lineage>
</organism>
<name>A0AC61SCS7_9EURY</name>
<dbReference type="Proteomes" id="UP000315423">
    <property type="component" value="Unassembled WGS sequence"/>
</dbReference>
<evidence type="ECO:0000313" key="1">
    <source>
        <dbReference type="EMBL" id="TKY92442.1"/>
    </source>
</evidence>
<comment type="caution">
    <text evidence="1">The sequence shown here is derived from an EMBL/GenBank/DDBJ whole genome shotgun (WGS) entry which is preliminary data.</text>
</comment>
<gene>
    <name evidence="1" type="ORF">C5S46_00615</name>
</gene>
<proteinExistence type="predicted"/>
<evidence type="ECO:0000313" key="2">
    <source>
        <dbReference type="Proteomes" id="UP000315423"/>
    </source>
</evidence>
<reference evidence="1" key="1">
    <citation type="submission" date="2018-09" db="EMBL/GenBank/DDBJ databases">
        <title>A genomic encyclopedia of anaerobic methanotrophic archaea.</title>
        <authorList>
            <person name="Skennerton C.T."/>
            <person name="Chadwick G.L."/>
            <person name="Laso-Perez R."/>
            <person name="Leu A.O."/>
            <person name="Speth D.R."/>
            <person name="Yu H."/>
            <person name="Morgan-Lang C."/>
            <person name="Hatzenpichler R."/>
            <person name="Goudeau D."/>
            <person name="Malmstrom R."/>
            <person name="Woyke T."/>
            <person name="Hallam S."/>
            <person name="Tyson G.W."/>
            <person name="Wegener G."/>
            <person name="Boetius A."/>
            <person name="Orphan V.J."/>
        </authorList>
    </citation>
    <scope>NUCLEOTIDE SEQUENCE</scope>
    <source>
        <strain evidence="1">CONS3730D10UFb2</strain>
    </source>
</reference>
<accession>A0AC61SCS7</accession>
<protein>
    <submittedName>
        <fullName evidence="1">Amino acid-binding protein</fullName>
    </submittedName>
</protein>
<sequence>MIISMDLELKDIPGQLVHALIPLSDFGANIMSVLHHHDQPTPSGSIPVQVIFELKNGRLKDIITELEKNDIRVVTVGKKRLYEEVTVILIGHIVHNDMSDTIDQIDNTGFAEVVSISISMPGINEQSSASLVINAEDKNKLIEAMNILKTVAEKKNLLVIEPIENSFE</sequence>
<dbReference type="EMBL" id="QYBA01000018">
    <property type="protein sequence ID" value="TKY92442.1"/>
    <property type="molecule type" value="Genomic_DNA"/>
</dbReference>